<dbReference type="AlphaFoldDB" id="A0AAV4EIN9"/>
<accession>A0AAV4EIN9</accession>
<name>A0AAV4EIN9_9GAST</name>
<evidence type="ECO:0000313" key="1">
    <source>
        <dbReference type="EMBL" id="GFR60348.1"/>
    </source>
</evidence>
<evidence type="ECO:0000313" key="2">
    <source>
        <dbReference type="Proteomes" id="UP000762676"/>
    </source>
</evidence>
<keyword evidence="2" id="KW-1185">Reference proteome</keyword>
<organism evidence="1 2">
    <name type="scientific">Elysia marginata</name>
    <dbReference type="NCBI Taxonomy" id="1093978"/>
    <lineage>
        <taxon>Eukaryota</taxon>
        <taxon>Metazoa</taxon>
        <taxon>Spiralia</taxon>
        <taxon>Lophotrochozoa</taxon>
        <taxon>Mollusca</taxon>
        <taxon>Gastropoda</taxon>
        <taxon>Heterobranchia</taxon>
        <taxon>Euthyneura</taxon>
        <taxon>Panpulmonata</taxon>
        <taxon>Sacoglossa</taxon>
        <taxon>Placobranchoidea</taxon>
        <taxon>Plakobranchidae</taxon>
        <taxon>Elysia</taxon>
    </lineage>
</organism>
<gene>
    <name evidence="1" type="ORF">ElyMa_000076900</name>
</gene>
<dbReference type="Proteomes" id="UP000762676">
    <property type="component" value="Unassembled WGS sequence"/>
</dbReference>
<reference evidence="1 2" key="1">
    <citation type="journal article" date="2021" name="Elife">
        <title>Chloroplast acquisition without the gene transfer in kleptoplastic sea slugs, Plakobranchus ocellatus.</title>
        <authorList>
            <person name="Maeda T."/>
            <person name="Takahashi S."/>
            <person name="Yoshida T."/>
            <person name="Shimamura S."/>
            <person name="Takaki Y."/>
            <person name="Nagai Y."/>
            <person name="Toyoda A."/>
            <person name="Suzuki Y."/>
            <person name="Arimoto A."/>
            <person name="Ishii H."/>
            <person name="Satoh N."/>
            <person name="Nishiyama T."/>
            <person name="Hasebe M."/>
            <person name="Maruyama T."/>
            <person name="Minagawa J."/>
            <person name="Obokata J."/>
            <person name="Shigenobu S."/>
        </authorList>
    </citation>
    <scope>NUCLEOTIDE SEQUENCE [LARGE SCALE GENOMIC DNA]</scope>
</reference>
<sequence length="106" mass="12116">MTGVCLDKSLFAKTCRDDDAVIAKKVTVLNRHLITMEMIRFLSFFAGQPLMMKGITCRNVASFCIAVRGPFGDKPFVAKAWMIVSSTEFVEWPWYHRKTVYSECLL</sequence>
<dbReference type="EMBL" id="BMAT01000137">
    <property type="protein sequence ID" value="GFR60348.1"/>
    <property type="molecule type" value="Genomic_DNA"/>
</dbReference>
<protein>
    <submittedName>
        <fullName evidence="1">Uncharacterized protein</fullName>
    </submittedName>
</protein>
<proteinExistence type="predicted"/>
<comment type="caution">
    <text evidence="1">The sequence shown here is derived from an EMBL/GenBank/DDBJ whole genome shotgun (WGS) entry which is preliminary data.</text>
</comment>